<dbReference type="EMBL" id="CP032828">
    <property type="protein sequence ID" value="AYJ85449.1"/>
    <property type="molecule type" value="Genomic_DNA"/>
</dbReference>
<dbReference type="PANTHER" id="PTHR28152">
    <property type="entry name" value="HYDROXYACYL-THIOESTER DEHYDRATASE TYPE 2, MITOCHONDRIAL"/>
    <property type="match status" value="1"/>
</dbReference>
<evidence type="ECO:0000313" key="3">
    <source>
        <dbReference type="Proteomes" id="UP000276254"/>
    </source>
</evidence>
<dbReference type="Gene3D" id="3.10.129.10">
    <property type="entry name" value="Hotdog Thioesterase"/>
    <property type="match status" value="1"/>
</dbReference>
<dbReference type="InterPro" id="IPR029069">
    <property type="entry name" value="HotDog_dom_sf"/>
</dbReference>
<dbReference type="KEGG" id="spha:D3Y57_02185"/>
<feature type="domain" description="FAS1-like dehydratase" evidence="1">
    <location>
        <begin position="52"/>
        <end position="139"/>
    </location>
</feature>
<dbReference type="AlphaFoldDB" id="A0A494T7X9"/>
<proteinExistence type="predicted"/>
<reference evidence="2 3" key="1">
    <citation type="submission" date="2018-09" db="EMBL/GenBank/DDBJ databases">
        <title>Sphingomonas peninsula sp. nov., isolated from fildes peninsula, Antarctic soil.</title>
        <authorList>
            <person name="Yingchao G."/>
        </authorList>
    </citation>
    <scope>NUCLEOTIDE SEQUENCE [LARGE SCALE GENOMIC DNA]</scope>
    <source>
        <strain evidence="2 3">YZ-8</strain>
        <plasmid evidence="2 3">unnamed1</plasmid>
    </source>
</reference>
<dbReference type="SUPFAM" id="SSF54637">
    <property type="entry name" value="Thioesterase/thiol ester dehydrase-isomerase"/>
    <property type="match status" value="2"/>
</dbReference>
<keyword evidence="2" id="KW-0614">Plasmid</keyword>
<dbReference type="InterPro" id="IPR052741">
    <property type="entry name" value="Mitochondrial_HTD2"/>
</dbReference>
<dbReference type="OrthoDB" id="7183822at2"/>
<accession>A0A494T7X9</accession>
<keyword evidence="3" id="KW-1185">Reference proteome</keyword>
<name>A0A494T7X9_SPHPE</name>
<organism evidence="2 3">
    <name type="scientific">Sphingomonas paeninsulae</name>
    <dbReference type="NCBI Taxonomy" id="2319844"/>
    <lineage>
        <taxon>Bacteria</taxon>
        <taxon>Pseudomonadati</taxon>
        <taxon>Pseudomonadota</taxon>
        <taxon>Alphaproteobacteria</taxon>
        <taxon>Sphingomonadales</taxon>
        <taxon>Sphingomonadaceae</taxon>
        <taxon>Sphingomonas</taxon>
    </lineage>
</organism>
<dbReference type="GO" id="GO:0019171">
    <property type="term" value="F:(3R)-hydroxyacyl-[acyl-carrier-protein] dehydratase activity"/>
    <property type="evidence" value="ECO:0007669"/>
    <property type="project" value="TreeGrafter"/>
</dbReference>
<dbReference type="Pfam" id="PF13452">
    <property type="entry name" value="FAS1_DH_region"/>
    <property type="match status" value="1"/>
</dbReference>
<sequence length="285" mass="30855">MINADAISNFIGRQRTEHDIASARSVGGLAALLDHENPPWAPRELPPLGHWLCFPPSVAQSKLGGDGHPLRTPDGLLPSVDLPRRMWAGSRIRFAKPILLGTPIDRRTTVIAAKPKSGRTGSMLFVTLKHEIIRADGSVAIVEEQDIVYREASRPTAFAPPLEPAQLASAGPTRTVVPDPTMLFRYSALTFNAHRIHYDSEYARNVEGYEALVVHGPYVATLLMDHVLRQHTGITVTSFSFRAKAAVFAGQSLLLQLVKTADGAELTAVVPSGIAMTATAEFVCP</sequence>
<gene>
    <name evidence="2" type="ORF">D3Y57_02185</name>
</gene>
<evidence type="ECO:0000259" key="1">
    <source>
        <dbReference type="Pfam" id="PF13452"/>
    </source>
</evidence>
<protein>
    <submittedName>
        <fullName evidence="2">Acyl-CoA dehydrogenase</fullName>
    </submittedName>
</protein>
<dbReference type="Proteomes" id="UP000276254">
    <property type="component" value="Plasmid unnamed1"/>
</dbReference>
<geneLocation type="plasmid" evidence="2">
    <name>unnamed1</name>
</geneLocation>
<dbReference type="InterPro" id="IPR039569">
    <property type="entry name" value="FAS1-like_DH_region"/>
</dbReference>
<evidence type="ECO:0000313" key="2">
    <source>
        <dbReference type="EMBL" id="AYJ85449.1"/>
    </source>
</evidence>
<dbReference type="PANTHER" id="PTHR28152:SF1">
    <property type="entry name" value="HYDROXYACYL-THIOESTER DEHYDRATASE TYPE 2, MITOCHONDRIAL"/>
    <property type="match status" value="1"/>
</dbReference>